<dbReference type="AlphaFoldDB" id="A0A3E0K335"/>
<name>A0A3E0K335_9BACI</name>
<feature type="active site" evidence="5">
    <location>
        <position position="41"/>
    </location>
</feature>
<dbReference type="GO" id="GO:0003998">
    <property type="term" value="F:acylphosphatase activity"/>
    <property type="evidence" value="ECO:0007669"/>
    <property type="project" value="UniProtKB-EC"/>
</dbReference>
<evidence type="ECO:0000259" key="8">
    <source>
        <dbReference type="PROSITE" id="PS51160"/>
    </source>
</evidence>
<dbReference type="PANTHER" id="PTHR47268">
    <property type="entry name" value="ACYLPHOSPHATASE"/>
    <property type="match status" value="1"/>
</dbReference>
<reference evidence="9 10" key="1">
    <citation type="submission" date="2018-03" db="EMBL/GenBank/DDBJ databases">
        <authorList>
            <person name="Keele B.F."/>
        </authorList>
    </citation>
    <scope>NUCLEOTIDE SEQUENCE [LARGE SCALE GENOMIC DNA]</scope>
    <source>
        <strain evidence="9">ZCTH4_d</strain>
    </source>
</reference>
<organism evidence="9 10">
    <name type="scientific">Caldibacillus debilis</name>
    <dbReference type="NCBI Taxonomy" id="301148"/>
    <lineage>
        <taxon>Bacteria</taxon>
        <taxon>Bacillati</taxon>
        <taxon>Bacillota</taxon>
        <taxon>Bacilli</taxon>
        <taxon>Bacillales</taxon>
        <taxon>Bacillaceae</taxon>
        <taxon>Caldibacillus</taxon>
    </lineage>
</organism>
<comment type="similarity">
    <text evidence="1 7">Belongs to the acylphosphatase family.</text>
</comment>
<dbReference type="Proteomes" id="UP000257014">
    <property type="component" value="Unassembled WGS sequence"/>
</dbReference>
<feature type="domain" description="Acylphosphatase-like" evidence="8">
    <location>
        <begin position="26"/>
        <end position="114"/>
    </location>
</feature>
<sequence>MIGLWNAGLPNNPGKRKTVEEVDAMNARIIVSGRVQGVGFRYTVMQKALEQGINGWVRNNEDGTVEMEVEGTKEKIETFIHSLNKRLNPFIKITDMKIEYKEEEAGYKDFRIRY</sequence>
<proteinExistence type="inferred from homology"/>
<dbReference type="PROSITE" id="PS00151">
    <property type="entry name" value="ACYLPHOSPHATASE_2"/>
    <property type="match status" value="1"/>
</dbReference>
<evidence type="ECO:0000313" key="9">
    <source>
        <dbReference type="EMBL" id="REJ27607.1"/>
    </source>
</evidence>
<dbReference type="PROSITE" id="PS51160">
    <property type="entry name" value="ACYLPHOSPHATASE_3"/>
    <property type="match status" value="1"/>
</dbReference>
<dbReference type="InterPro" id="IPR020456">
    <property type="entry name" value="Acylphosphatase"/>
</dbReference>
<gene>
    <name evidence="9" type="ORF">C6P37_10895</name>
</gene>
<keyword evidence="5 6" id="KW-0378">Hydrolase</keyword>
<evidence type="ECO:0000313" key="10">
    <source>
        <dbReference type="Proteomes" id="UP000257014"/>
    </source>
</evidence>
<dbReference type="EC" id="3.6.1.7" evidence="2 5"/>
<dbReference type="PROSITE" id="PS00150">
    <property type="entry name" value="ACYLPHOSPHATASE_1"/>
    <property type="match status" value="1"/>
</dbReference>
<comment type="catalytic activity">
    <reaction evidence="4 5 6">
        <text>an acyl phosphate + H2O = a carboxylate + phosphate + H(+)</text>
        <dbReference type="Rhea" id="RHEA:14965"/>
        <dbReference type="ChEBI" id="CHEBI:15377"/>
        <dbReference type="ChEBI" id="CHEBI:15378"/>
        <dbReference type="ChEBI" id="CHEBI:29067"/>
        <dbReference type="ChEBI" id="CHEBI:43474"/>
        <dbReference type="ChEBI" id="CHEBI:59918"/>
        <dbReference type="EC" id="3.6.1.7"/>
    </reaction>
</comment>
<evidence type="ECO:0000256" key="4">
    <source>
        <dbReference type="ARBA" id="ARBA00047645"/>
    </source>
</evidence>
<evidence type="ECO:0000256" key="2">
    <source>
        <dbReference type="ARBA" id="ARBA00012150"/>
    </source>
</evidence>
<evidence type="ECO:0000256" key="3">
    <source>
        <dbReference type="ARBA" id="ARBA00015991"/>
    </source>
</evidence>
<dbReference type="InterPro" id="IPR001792">
    <property type="entry name" value="Acylphosphatase-like_dom"/>
</dbReference>
<evidence type="ECO:0000256" key="1">
    <source>
        <dbReference type="ARBA" id="ARBA00005614"/>
    </source>
</evidence>
<protein>
    <recommendedName>
        <fullName evidence="3 5">Acylphosphatase</fullName>
        <ecNumber evidence="2 5">3.6.1.7</ecNumber>
    </recommendedName>
</protein>
<dbReference type="SUPFAM" id="SSF54975">
    <property type="entry name" value="Acylphosphatase/BLUF domain-like"/>
    <property type="match status" value="1"/>
</dbReference>
<dbReference type="Gene3D" id="3.30.70.100">
    <property type="match status" value="1"/>
</dbReference>
<dbReference type="EMBL" id="QEWE01000020">
    <property type="protein sequence ID" value="REJ27607.1"/>
    <property type="molecule type" value="Genomic_DNA"/>
</dbReference>
<dbReference type="Pfam" id="PF00708">
    <property type="entry name" value="Acylphosphatase"/>
    <property type="match status" value="1"/>
</dbReference>
<evidence type="ECO:0000256" key="5">
    <source>
        <dbReference type="PROSITE-ProRule" id="PRU00520"/>
    </source>
</evidence>
<evidence type="ECO:0000256" key="7">
    <source>
        <dbReference type="RuleBase" id="RU004168"/>
    </source>
</evidence>
<dbReference type="PRINTS" id="PR00112">
    <property type="entry name" value="ACYLPHPHTASE"/>
</dbReference>
<comment type="caution">
    <text evidence="9">The sequence shown here is derived from an EMBL/GenBank/DDBJ whole genome shotgun (WGS) entry which is preliminary data.</text>
</comment>
<feature type="active site" evidence="5">
    <location>
        <position position="59"/>
    </location>
</feature>
<dbReference type="InterPro" id="IPR036046">
    <property type="entry name" value="Acylphosphatase-like_dom_sf"/>
</dbReference>
<dbReference type="InterPro" id="IPR017968">
    <property type="entry name" value="Acylphosphatase_CS"/>
</dbReference>
<accession>A0A3E0K335</accession>
<dbReference type="PANTHER" id="PTHR47268:SF4">
    <property type="entry name" value="ACYLPHOSPHATASE"/>
    <property type="match status" value="1"/>
</dbReference>
<evidence type="ECO:0000256" key="6">
    <source>
        <dbReference type="RuleBase" id="RU000553"/>
    </source>
</evidence>